<gene>
    <name evidence="3" type="ORF">METZ01_LOCUS72311</name>
</gene>
<keyword evidence="1" id="KW-0812">Transmembrane</keyword>
<protein>
    <recommendedName>
        <fullName evidence="2">Holliday junction resolvase-related domain-containing protein</fullName>
    </recommendedName>
</protein>
<dbReference type="EMBL" id="UINC01005155">
    <property type="protein sequence ID" value="SVA19457.1"/>
    <property type="molecule type" value="Genomic_DNA"/>
</dbReference>
<proteinExistence type="predicted"/>
<feature type="domain" description="Holliday junction resolvase-related" evidence="2">
    <location>
        <begin position="39"/>
        <end position="117"/>
    </location>
</feature>
<feature type="transmembrane region" description="Helical" evidence="1">
    <location>
        <begin position="6"/>
        <end position="27"/>
    </location>
</feature>
<sequence length="119" mass="13770">MEFLVSWWLLLILLGGLFFVTGVCFKLKSAVSELKSRIRSQSTRYGQITEQFLPLVEAYPWDSKQFRFLGSPIDGIQFEEDKIVLVEFKSSSSQMSTKQRKIKELVEQGKVEFELIRVG</sequence>
<evidence type="ECO:0000313" key="3">
    <source>
        <dbReference type="EMBL" id="SVA19457.1"/>
    </source>
</evidence>
<name>A0A381TWV8_9ZZZZ</name>
<keyword evidence="1" id="KW-0472">Membrane</keyword>
<evidence type="ECO:0000259" key="2">
    <source>
        <dbReference type="Pfam" id="PF10107"/>
    </source>
</evidence>
<dbReference type="InterPro" id="IPR019287">
    <property type="entry name" value="Hday_junct_resolvase-rel_dom"/>
</dbReference>
<reference evidence="3" key="1">
    <citation type="submission" date="2018-05" db="EMBL/GenBank/DDBJ databases">
        <authorList>
            <person name="Lanie J.A."/>
            <person name="Ng W.-L."/>
            <person name="Kazmierczak K.M."/>
            <person name="Andrzejewski T.M."/>
            <person name="Davidsen T.M."/>
            <person name="Wayne K.J."/>
            <person name="Tettelin H."/>
            <person name="Glass J.I."/>
            <person name="Rusch D."/>
            <person name="Podicherti R."/>
            <person name="Tsui H.-C.T."/>
            <person name="Winkler M.E."/>
        </authorList>
    </citation>
    <scope>NUCLEOTIDE SEQUENCE</scope>
</reference>
<dbReference type="AlphaFoldDB" id="A0A381TWV8"/>
<keyword evidence="1" id="KW-1133">Transmembrane helix</keyword>
<accession>A0A381TWV8</accession>
<evidence type="ECO:0000256" key="1">
    <source>
        <dbReference type="SAM" id="Phobius"/>
    </source>
</evidence>
<organism evidence="3">
    <name type="scientific">marine metagenome</name>
    <dbReference type="NCBI Taxonomy" id="408172"/>
    <lineage>
        <taxon>unclassified sequences</taxon>
        <taxon>metagenomes</taxon>
        <taxon>ecological metagenomes</taxon>
    </lineage>
</organism>
<dbReference type="Pfam" id="PF10107">
    <property type="entry name" value="Endonuc_Holl"/>
    <property type="match status" value="1"/>
</dbReference>